<protein>
    <submittedName>
        <fullName evidence="9">Uncharacterized protein</fullName>
    </submittedName>
</protein>
<name>A0ABD6E916_9BILA</name>
<accession>A0ABD6E916</accession>
<sequence length="832" mass="90000">MDIVAFLTFVFCSFLVLFESRCKLYRFDNDVKEWKERGIGNLKILQNPETKHYRIVMRRDQVHKVCANHNIQFAMHLTAMNKSDRAFVWLAQDYSEGKMAEEKLAARFKTPELAEKFADVFEKGRQLAAQSSPQKMVDTSKSETSANIESTFPNTPKVEENLKPKEKNESSEGFGDKFKPAVGSWECKSCYVRNKSETTVCECCGTGKDGSLSNDGTKNSSLLQSSKPESKSGFSFGFGVSSSVPVTTQAANAEASKFGIQTNQSTPTTNASTLPAFTFKPSENKTDDNAVKSVFGFGLRNASLPTLSSAATTPSTKPSFVFAASSTVSTTPNISSGFSFKPTISVPGTAKATTTSLSGPGPTSNVVNGSLPAPSFTFGSKPTIGGAISSPKSSVNTPNTKPSLFGSSALGSVTSNKDTPASLFGGGLKGSGGFAALAAASGSAASKDSTVISNEAKITPFAGGKFNNTGNSIFSALSGSKSSSLADTSKDLAKKQPEAGSGDDEEYEPDAQFEPVIPLPSLVKVETGEEDEEILFKAHGKLYRFANEISEYKERGVGDIKILHNPSNGRYRVVMRRDQVHKVCVNAPILPGMSIKKKPNTKNTAMWISKDYSEGPEGTHECFVIRFKDAKPAEEFISVFSQAVEGKFSKPVVSGEKNVEETGPSCKGLNSSLSPKMLETRDTDERHEEHAGAVDGDGKSKEDYEEDAYAICSYLSKAECDVNISDAYVSPLKMGAPLKFSGCFELGETRDKLMLVRIVNKEDVVELEHFVEPDLKIDDKENEKNVLKYITTDESSKHKQVMITFKDNETRRKVAALLDEGIKNAKLTADES</sequence>
<dbReference type="PANTHER" id="PTHR23138:SF87">
    <property type="entry name" value="E3 SUMO-PROTEIN LIGASE RANBP2"/>
    <property type="match status" value="1"/>
</dbReference>
<keyword evidence="3" id="KW-0862">Zinc</keyword>
<keyword evidence="2 4" id="KW-0863">Zinc-finger</keyword>
<organism evidence="9 10">
    <name type="scientific">Gnathostoma spinigerum</name>
    <dbReference type="NCBI Taxonomy" id="75299"/>
    <lineage>
        <taxon>Eukaryota</taxon>
        <taxon>Metazoa</taxon>
        <taxon>Ecdysozoa</taxon>
        <taxon>Nematoda</taxon>
        <taxon>Chromadorea</taxon>
        <taxon>Rhabditida</taxon>
        <taxon>Spirurina</taxon>
        <taxon>Gnathostomatomorpha</taxon>
        <taxon>Gnathostomatoidea</taxon>
        <taxon>Gnathostomatidae</taxon>
        <taxon>Gnathostoma</taxon>
    </lineage>
</organism>
<feature type="compositionally biased region" description="Polar residues" evidence="5">
    <location>
        <begin position="259"/>
        <end position="275"/>
    </location>
</feature>
<evidence type="ECO:0000259" key="8">
    <source>
        <dbReference type="PROSITE" id="PS50199"/>
    </source>
</evidence>
<keyword evidence="6" id="KW-0732">Signal</keyword>
<dbReference type="InterPro" id="IPR011993">
    <property type="entry name" value="PH-like_dom_sf"/>
</dbReference>
<dbReference type="SMART" id="SM00160">
    <property type="entry name" value="RanBD"/>
    <property type="match status" value="2"/>
</dbReference>
<evidence type="ECO:0000256" key="4">
    <source>
        <dbReference type="PROSITE-ProRule" id="PRU00322"/>
    </source>
</evidence>
<evidence type="ECO:0000256" key="6">
    <source>
        <dbReference type="SAM" id="SignalP"/>
    </source>
</evidence>
<evidence type="ECO:0000313" key="9">
    <source>
        <dbReference type="EMBL" id="MFH4976165.1"/>
    </source>
</evidence>
<feature type="region of interest" description="Disordered" evidence="5">
    <location>
        <begin position="655"/>
        <end position="701"/>
    </location>
</feature>
<dbReference type="PROSITE" id="PS50199">
    <property type="entry name" value="ZF_RANBP2_2"/>
    <property type="match status" value="1"/>
</dbReference>
<feature type="compositionally biased region" description="Basic and acidic residues" evidence="5">
    <location>
        <begin position="157"/>
        <end position="175"/>
    </location>
</feature>
<dbReference type="CDD" id="cd00835">
    <property type="entry name" value="RanBD_family"/>
    <property type="match status" value="1"/>
</dbReference>
<feature type="compositionally biased region" description="Acidic residues" evidence="5">
    <location>
        <begin position="501"/>
        <end position="511"/>
    </location>
</feature>
<dbReference type="InterPro" id="IPR000156">
    <property type="entry name" value="Ran_bind_dom"/>
</dbReference>
<feature type="chain" id="PRO_5044759212" evidence="6">
    <location>
        <begin position="23"/>
        <end position="832"/>
    </location>
</feature>
<evidence type="ECO:0000256" key="5">
    <source>
        <dbReference type="SAM" id="MobiDB-lite"/>
    </source>
</evidence>
<dbReference type="Pfam" id="PF00638">
    <property type="entry name" value="Ran_BP1"/>
    <property type="match status" value="2"/>
</dbReference>
<dbReference type="AlphaFoldDB" id="A0ABD6E916"/>
<feature type="region of interest" description="Disordered" evidence="5">
    <location>
        <begin position="258"/>
        <end position="282"/>
    </location>
</feature>
<feature type="region of interest" description="Disordered" evidence="5">
    <location>
        <begin position="128"/>
        <end position="175"/>
    </location>
</feature>
<gene>
    <name evidence="9" type="ORF">AB6A40_002874</name>
</gene>
<feature type="domain" description="RanBD1" evidence="7">
    <location>
        <begin position="512"/>
        <end position="645"/>
    </location>
</feature>
<dbReference type="InterPro" id="IPR001876">
    <property type="entry name" value="Znf_RanBP2"/>
</dbReference>
<evidence type="ECO:0000256" key="2">
    <source>
        <dbReference type="ARBA" id="ARBA00022771"/>
    </source>
</evidence>
<dbReference type="SUPFAM" id="SSF50729">
    <property type="entry name" value="PH domain-like"/>
    <property type="match status" value="2"/>
</dbReference>
<dbReference type="GO" id="GO:0008270">
    <property type="term" value="F:zinc ion binding"/>
    <property type="evidence" value="ECO:0007669"/>
    <property type="project" value="UniProtKB-KW"/>
</dbReference>
<dbReference type="SMART" id="SM00547">
    <property type="entry name" value="ZnF_RBZ"/>
    <property type="match status" value="1"/>
</dbReference>
<feature type="region of interest" description="Disordered" evidence="5">
    <location>
        <begin position="485"/>
        <end position="511"/>
    </location>
</feature>
<comment type="caution">
    <text evidence="9">The sequence shown here is derived from an EMBL/GenBank/DDBJ whole genome shotgun (WGS) entry which is preliminary data.</text>
</comment>
<feature type="signal peptide" evidence="6">
    <location>
        <begin position="1"/>
        <end position="22"/>
    </location>
</feature>
<evidence type="ECO:0000313" key="10">
    <source>
        <dbReference type="Proteomes" id="UP001608902"/>
    </source>
</evidence>
<feature type="compositionally biased region" description="Basic and acidic residues" evidence="5">
    <location>
        <begin position="488"/>
        <end position="497"/>
    </location>
</feature>
<dbReference type="EMBL" id="JBGFUD010001355">
    <property type="protein sequence ID" value="MFH4976165.1"/>
    <property type="molecule type" value="Genomic_DNA"/>
</dbReference>
<keyword evidence="10" id="KW-1185">Reference proteome</keyword>
<reference evidence="9 10" key="1">
    <citation type="submission" date="2024-08" db="EMBL/GenBank/DDBJ databases">
        <title>Gnathostoma spinigerum genome.</title>
        <authorList>
            <person name="Gonzalez-Bertolin B."/>
            <person name="Monzon S."/>
            <person name="Zaballos A."/>
            <person name="Jimenez P."/>
            <person name="Dekumyoy P."/>
            <person name="Varona S."/>
            <person name="Cuesta I."/>
            <person name="Sumanam S."/>
            <person name="Adisakwattana P."/>
            <person name="Gasser R.B."/>
            <person name="Hernandez-Gonzalez A."/>
            <person name="Young N.D."/>
            <person name="Perteguer M.J."/>
        </authorList>
    </citation>
    <scope>NUCLEOTIDE SEQUENCE [LARGE SCALE GENOMIC DNA]</scope>
    <source>
        <strain evidence="9">AL3</strain>
        <tissue evidence="9">Liver</tissue>
    </source>
</reference>
<feature type="domain" description="RanBD1" evidence="7">
    <location>
        <begin position="16"/>
        <end position="130"/>
    </location>
</feature>
<dbReference type="Gene3D" id="2.30.29.30">
    <property type="entry name" value="Pleckstrin-homology domain (PH domain)/Phosphotyrosine-binding domain (PTB)"/>
    <property type="match status" value="2"/>
</dbReference>
<dbReference type="PANTHER" id="PTHR23138">
    <property type="entry name" value="RAN BINDING PROTEIN"/>
    <property type="match status" value="1"/>
</dbReference>
<feature type="domain" description="RanBP2-type" evidence="8">
    <location>
        <begin position="181"/>
        <end position="210"/>
    </location>
</feature>
<feature type="compositionally biased region" description="Basic and acidic residues" evidence="5">
    <location>
        <begin position="678"/>
        <end position="701"/>
    </location>
</feature>
<evidence type="ECO:0000256" key="3">
    <source>
        <dbReference type="ARBA" id="ARBA00022833"/>
    </source>
</evidence>
<keyword evidence="1" id="KW-0479">Metal-binding</keyword>
<dbReference type="Gene3D" id="4.10.1060.10">
    <property type="entry name" value="Zinc finger, RanBP2-type"/>
    <property type="match status" value="1"/>
</dbReference>
<proteinExistence type="predicted"/>
<dbReference type="PROSITE" id="PS50196">
    <property type="entry name" value="RANBD1"/>
    <property type="match status" value="2"/>
</dbReference>
<dbReference type="InterPro" id="IPR045255">
    <property type="entry name" value="RanBP1-like"/>
</dbReference>
<evidence type="ECO:0000259" key="7">
    <source>
        <dbReference type="PROSITE" id="PS50196"/>
    </source>
</evidence>
<dbReference type="Proteomes" id="UP001608902">
    <property type="component" value="Unassembled WGS sequence"/>
</dbReference>
<dbReference type="PROSITE" id="PS01358">
    <property type="entry name" value="ZF_RANBP2_1"/>
    <property type="match status" value="1"/>
</dbReference>
<evidence type="ECO:0000256" key="1">
    <source>
        <dbReference type="ARBA" id="ARBA00022723"/>
    </source>
</evidence>
<feature type="compositionally biased region" description="Polar residues" evidence="5">
    <location>
        <begin position="128"/>
        <end position="154"/>
    </location>
</feature>